<dbReference type="GO" id="GO:0005737">
    <property type="term" value="C:cytoplasm"/>
    <property type="evidence" value="ECO:0007669"/>
    <property type="project" value="UniProtKB-SubCell"/>
</dbReference>
<gene>
    <name evidence="8" type="ORF">FB45DRAFT_1007417</name>
</gene>
<dbReference type="InterPro" id="IPR033877">
    <property type="entry name" value="Frm2/Hbn1"/>
</dbReference>
<evidence type="ECO:0000313" key="9">
    <source>
        <dbReference type="Proteomes" id="UP001221142"/>
    </source>
</evidence>
<dbReference type="Proteomes" id="UP001221142">
    <property type="component" value="Unassembled WGS sequence"/>
</dbReference>
<evidence type="ECO:0000256" key="5">
    <source>
        <dbReference type="ARBA" id="ARBA00023002"/>
    </source>
</evidence>
<accession>A0AAD7FE81</accession>
<dbReference type="Pfam" id="PF00881">
    <property type="entry name" value="Nitroreductase"/>
    <property type="match status" value="1"/>
</dbReference>
<evidence type="ECO:0000256" key="6">
    <source>
        <dbReference type="ARBA" id="ARBA00023242"/>
    </source>
</evidence>
<comment type="subcellular location">
    <subcellularLocation>
        <location evidence="2">Cytoplasm</location>
    </subcellularLocation>
    <subcellularLocation>
        <location evidence="1">Nucleus</location>
    </subcellularLocation>
</comment>
<proteinExistence type="inferred from homology"/>
<dbReference type="InterPro" id="IPR029479">
    <property type="entry name" value="Nitroreductase"/>
</dbReference>
<name>A0AAD7FE81_9AGAR</name>
<dbReference type="GO" id="GO:0005634">
    <property type="term" value="C:nucleus"/>
    <property type="evidence" value="ECO:0007669"/>
    <property type="project" value="UniProtKB-SubCell"/>
</dbReference>
<evidence type="ECO:0000256" key="3">
    <source>
        <dbReference type="ARBA" id="ARBA00007118"/>
    </source>
</evidence>
<keyword evidence="9" id="KW-1185">Reference proteome</keyword>
<reference evidence="8" key="1">
    <citation type="submission" date="2023-03" db="EMBL/GenBank/DDBJ databases">
        <title>Massive genome expansion in bonnet fungi (Mycena s.s.) driven by repeated elements and novel gene families across ecological guilds.</title>
        <authorList>
            <consortium name="Lawrence Berkeley National Laboratory"/>
            <person name="Harder C.B."/>
            <person name="Miyauchi S."/>
            <person name="Viragh M."/>
            <person name="Kuo A."/>
            <person name="Thoen E."/>
            <person name="Andreopoulos B."/>
            <person name="Lu D."/>
            <person name="Skrede I."/>
            <person name="Drula E."/>
            <person name="Henrissat B."/>
            <person name="Morin E."/>
            <person name="Kohler A."/>
            <person name="Barry K."/>
            <person name="LaButti K."/>
            <person name="Morin E."/>
            <person name="Salamov A."/>
            <person name="Lipzen A."/>
            <person name="Mereny Z."/>
            <person name="Hegedus B."/>
            <person name="Baldrian P."/>
            <person name="Stursova M."/>
            <person name="Weitz H."/>
            <person name="Taylor A."/>
            <person name="Grigoriev I.V."/>
            <person name="Nagy L.G."/>
            <person name="Martin F."/>
            <person name="Kauserud H."/>
        </authorList>
    </citation>
    <scope>NUCLEOTIDE SEQUENCE</scope>
    <source>
        <strain evidence="8">9284</strain>
    </source>
</reference>
<dbReference type="SUPFAM" id="SSF55469">
    <property type="entry name" value="FMN-dependent nitroreductase-like"/>
    <property type="match status" value="1"/>
</dbReference>
<keyword evidence="6" id="KW-0539">Nucleus</keyword>
<dbReference type="AlphaFoldDB" id="A0AAD7FE81"/>
<sequence>MSAAYLAALTVRRSIYAITNKSSVSDAKLESIINHAVTHSPTAFNTQATRAVLVTGAANAKLWDLITESVIKGLEGESKERNKARMAAFAGGYGSVLFFEDQAVIEAISQKLPKYAKQFPEWSANGAGMLQSAIWTAFSAEGLGANLQHNAAYSDELARDILKAFDLPETWKSTAILPFGDPAVDGGQLKEKTFLPIEERVKVFN</sequence>
<dbReference type="PANTHER" id="PTHR43035:SF1">
    <property type="entry name" value="FATTY ACID REPRESSION MUTANT PROTEIN 2-RELATED"/>
    <property type="match status" value="1"/>
</dbReference>
<protein>
    <submittedName>
        <fullName evidence="8">Nitroreductase-like protein</fullName>
    </submittedName>
</protein>
<dbReference type="PANTHER" id="PTHR43035">
    <property type="entry name" value="FATTY ACID REPRESSION MUTANT PROTEIN 2-RELATED"/>
    <property type="match status" value="1"/>
</dbReference>
<dbReference type="EMBL" id="JARKIF010000019">
    <property type="protein sequence ID" value="KAJ7618692.1"/>
    <property type="molecule type" value="Genomic_DNA"/>
</dbReference>
<evidence type="ECO:0000313" key="8">
    <source>
        <dbReference type="EMBL" id="KAJ7618692.1"/>
    </source>
</evidence>
<keyword evidence="5" id="KW-0560">Oxidoreductase</keyword>
<dbReference type="GO" id="GO:0016491">
    <property type="term" value="F:oxidoreductase activity"/>
    <property type="evidence" value="ECO:0007669"/>
    <property type="project" value="UniProtKB-KW"/>
</dbReference>
<comment type="similarity">
    <text evidence="3">Belongs to the nitroreductase family.</text>
</comment>
<organism evidence="8 9">
    <name type="scientific">Roridomyces roridus</name>
    <dbReference type="NCBI Taxonomy" id="1738132"/>
    <lineage>
        <taxon>Eukaryota</taxon>
        <taxon>Fungi</taxon>
        <taxon>Dikarya</taxon>
        <taxon>Basidiomycota</taxon>
        <taxon>Agaricomycotina</taxon>
        <taxon>Agaricomycetes</taxon>
        <taxon>Agaricomycetidae</taxon>
        <taxon>Agaricales</taxon>
        <taxon>Marasmiineae</taxon>
        <taxon>Mycenaceae</taxon>
        <taxon>Roridomyces</taxon>
    </lineage>
</organism>
<dbReference type="FunFam" id="3.40.109.10:FF:000001">
    <property type="entry name" value="Nitroreductase family"/>
    <property type="match status" value="1"/>
</dbReference>
<dbReference type="CDD" id="cd02140">
    <property type="entry name" value="Frm2-like"/>
    <property type="match status" value="1"/>
</dbReference>
<comment type="caution">
    <text evidence="8">The sequence shown here is derived from an EMBL/GenBank/DDBJ whole genome shotgun (WGS) entry which is preliminary data.</text>
</comment>
<feature type="domain" description="Nitroreductase" evidence="7">
    <location>
        <begin position="11"/>
        <end position="180"/>
    </location>
</feature>
<evidence type="ECO:0000256" key="4">
    <source>
        <dbReference type="ARBA" id="ARBA00022490"/>
    </source>
</evidence>
<dbReference type="Gene3D" id="3.40.109.10">
    <property type="entry name" value="NADH Oxidase"/>
    <property type="match status" value="1"/>
</dbReference>
<dbReference type="GO" id="GO:0034599">
    <property type="term" value="P:cellular response to oxidative stress"/>
    <property type="evidence" value="ECO:0007669"/>
    <property type="project" value="InterPro"/>
</dbReference>
<evidence type="ECO:0000256" key="2">
    <source>
        <dbReference type="ARBA" id="ARBA00004496"/>
    </source>
</evidence>
<evidence type="ECO:0000256" key="1">
    <source>
        <dbReference type="ARBA" id="ARBA00004123"/>
    </source>
</evidence>
<keyword evidence="4" id="KW-0963">Cytoplasm</keyword>
<dbReference type="InterPro" id="IPR000415">
    <property type="entry name" value="Nitroreductase-like"/>
</dbReference>
<evidence type="ECO:0000259" key="7">
    <source>
        <dbReference type="Pfam" id="PF00881"/>
    </source>
</evidence>